<protein>
    <recommendedName>
        <fullName evidence="1">SHOCT-like domain-containing protein</fullName>
    </recommendedName>
</protein>
<dbReference type="Pfam" id="PF20612">
    <property type="entry name" value="SHOCT_2"/>
    <property type="match status" value="1"/>
</dbReference>
<evidence type="ECO:0000313" key="2">
    <source>
        <dbReference type="EMBL" id="MPM07615.1"/>
    </source>
</evidence>
<accession>A0A644WUM0</accession>
<gene>
    <name evidence="2" type="ORF">SDC9_53921</name>
</gene>
<proteinExistence type="predicted"/>
<dbReference type="AlphaFoldDB" id="A0A644WUM0"/>
<dbReference type="InterPro" id="IPR046749">
    <property type="entry name" value="SHOCT_2"/>
</dbReference>
<sequence length="78" mass="9025">MNEEFYSRVLGYRSAMAQARRMLMGEIITETEYAIIDTKLAEKYCLSPCSLFRENDLLYSGVRGNMSHYEGVTICQKQ</sequence>
<comment type="caution">
    <text evidence="2">The sequence shown here is derived from an EMBL/GenBank/DDBJ whole genome shotgun (WGS) entry which is preliminary data.</text>
</comment>
<feature type="domain" description="SHOCT-like" evidence="1">
    <location>
        <begin position="1"/>
        <end position="51"/>
    </location>
</feature>
<dbReference type="EMBL" id="VSSQ01001356">
    <property type="protein sequence ID" value="MPM07615.1"/>
    <property type="molecule type" value="Genomic_DNA"/>
</dbReference>
<evidence type="ECO:0000259" key="1">
    <source>
        <dbReference type="Pfam" id="PF20612"/>
    </source>
</evidence>
<organism evidence="2">
    <name type="scientific">bioreactor metagenome</name>
    <dbReference type="NCBI Taxonomy" id="1076179"/>
    <lineage>
        <taxon>unclassified sequences</taxon>
        <taxon>metagenomes</taxon>
        <taxon>ecological metagenomes</taxon>
    </lineage>
</organism>
<name>A0A644WUM0_9ZZZZ</name>
<reference evidence="2" key="1">
    <citation type="submission" date="2019-08" db="EMBL/GenBank/DDBJ databases">
        <authorList>
            <person name="Kucharzyk K."/>
            <person name="Murdoch R.W."/>
            <person name="Higgins S."/>
            <person name="Loffler F."/>
        </authorList>
    </citation>
    <scope>NUCLEOTIDE SEQUENCE</scope>
</reference>